<reference evidence="2 3" key="1">
    <citation type="submission" date="2019-05" db="EMBL/GenBank/DDBJ databases">
        <title>Another draft genome of Portunus trituberculatus and its Hox gene families provides insights of decapod evolution.</title>
        <authorList>
            <person name="Jeong J.-H."/>
            <person name="Song I."/>
            <person name="Kim S."/>
            <person name="Choi T."/>
            <person name="Kim D."/>
            <person name="Ryu S."/>
            <person name="Kim W."/>
        </authorList>
    </citation>
    <scope>NUCLEOTIDE SEQUENCE [LARGE SCALE GENOMIC DNA]</scope>
    <source>
        <tissue evidence="2">Muscle</tissue>
    </source>
</reference>
<sequence length="157" mass="17792">METAPLDVHLAMDMPFDHMKNIYVAIATLAAALLIFIVVVSREVARIPDTPSDLSIRVCQVGVCHCRVNRTYKKFLVKLPRPHKVMPTVKRPRPTSLFEKPRFVRNWYDKRGDRAGSLRLEAENDGASMPMTASNSSSDAVYYNMDVCDNQELPLIK</sequence>
<gene>
    <name evidence="2" type="ORF">E2C01_005242</name>
</gene>
<dbReference type="EMBL" id="VSRR010000221">
    <property type="protein sequence ID" value="MPC12543.1"/>
    <property type="molecule type" value="Genomic_DNA"/>
</dbReference>
<keyword evidence="3" id="KW-1185">Reference proteome</keyword>
<proteinExistence type="predicted"/>
<feature type="transmembrane region" description="Helical" evidence="1">
    <location>
        <begin position="22"/>
        <end position="40"/>
    </location>
</feature>
<dbReference type="AlphaFoldDB" id="A0A5B7CYM2"/>
<accession>A0A5B7CYM2</accession>
<dbReference type="OrthoDB" id="283575at2759"/>
<comment type="caution">
    <text evidence="2">The sequence shown here is derived from an EMBL/GenBank/DDBJ whole genome shotgun (WGS) entry which is preliminary data.</text>
</comment>
<protein>
    <submittedName>
        <fullName evidence="2">Uncharacterized protein</fullName>
    </submittedName>
</protein>
<name>A0A5B7CYM2_PORTR</name>
<organism evidence="2 3">
    <name type="scientific">Portunus trituberculatus</name>
    <name type="common">Swimming crab</name>
    <name type="synonym">Neptunus trituberculatus</name>
    <dbReference type="NCBI Taxonomy" id="210409"/>
    <lineage>
        <taxon>Eukaryota</taxon>
        <taxon>Metazoa</taxon>
        <taxon>Ecdysozoa</taxon>
        <taxon>Arthropoda</taxon>
        <taxon>Crustacea</taxon>
        <taxon>Multicrustacea</taxon>
        <taxon>Malacostraca</taxon>
        <taxon>Eumalacostraca</taxon>
        <taxon>Eucarida</taxon>
        <taxon>Decapoda</taxon>
        <taxon>Pleocyemata</taxon>
        <taxon>Brachyura</taxon>
        <taxon>Eubrachyura</taxon>
        <taxon>Portunoidea</taxon>
        <taxon>Portunidae</taxon>
        <taxon>Portuninae</taxon>
        <taxon>Portunus</taxon>
    </lineage>
</organism>
<keyword evidence="1" id="KW-0812">Transmembrane</keyword>
<keyword evidence="1" id="KW-0472">Membrane</keyword>
<keyword evidence="1" id="KW-1133">Transmembrane helix</keyword>
<evidence type="ECO:0000313" key="3">
    <source>
        <dbReference type="Proteomes" id="UP000324222"/>
    </source>
</evidence>
<dbReference type="Proteomes" id="UP000324222">
    <property type="component" value="Unassembled WGS sequence"/>
</dbReference>
<evidence type="ECO:0000256" key="1">
    <source>
        <dbReference type="SAM" id="Phobius"/>
    </source>
</evidence>
<evidence type="ECO:0000313" key="2">
    <source>
        <dbReference type="EMBL" id="MPC12543.1"/>
    </source>
</evidence>